<dbReference type="AlphaFoldDB" id="A0A8J3U3B3"/>
<keyword evidence="2" id="KW-1003">Cell membrane</keyword>
<dbReference type="InterPro" id="IPR022791">
    <property type="entry name" value="L-PG_synthase/AglD"/>
</dbReference>
<gene>
    <name evidence="7" type="ORF">Pph01_28010</name>
</gene>
<evidence type="ECO:0000313" key="8">
    <source>
        <dbReference type="Proteomes" id="UP000622547"/>
    </source>
</evidence>
<dbReference type="NCBIfam" id="TIGR00374">
    <property type="entry name" value="flippase-like domain"/>
    <property type="match status" value="1"/>
</dbReference>
<dbReference type="PANTHER" id="PTHR39087:SF2">
    <property type="entry name" value="UPF0104 MEMBRANE PROTEIN MJ1595"/>
    <property type="match status" value="1"/>
</dbReference>
<feature type="transmembrane region" description="Helical" evidence="6">
    <location>
        <begin position="42"/>
        <end position="64"/>
    </location>
</feature>
<comment type="subcellular location">
    <subcellularLocation>
        <location evidence="1">Cell membrane</location>
        <topology evidence="1">Multi-pass membrane protein</topology>
    </subcellularLocation>
</comment>
<keyword evidence="8" id="KW-1185">Reference proteome</keyword>
<accession>A0A8J3U3B3</accession>
<evidence type="ECO:0000256" key="1">
    <source>
        <dbReference type="ARBA" id="ARBA00004651"/>
    </source>
</evidence>
<evidence type="ECO:0000256" key="6">
    <source>
        <dbReference type="SAM" id="Phobius"/>
    </source>
</evidence>
<comment type="caution">
    <text evidence="7">The sequence shown here is derived from an EMBL/GenBank/DDBJ whole genome shotgun (WGS) entry which is preliminary data.</text>
</comment>
<dbReference type="PANTHER" id="PTHR39087">
    <property type="entry name" value="UPF0104 MEMBRANE PROTEIN MJ1595"/>
    <property type="match status" value="1"/>
</dbReference>
<organism evidence="7 8">
    <name type="scientific">Planotetraspora phitsanulokensis</name>
    <dbReference type="NCBI Taxonomy" id="575192"/>
    <lineage>
        <taxon>Bacteria</taxon>
        <taxon>Bacillati</taxon>
        <taxon>Actinomycetota</taxon>
        <taxon>Actinomycetes</taxon>
        <taxon>Streptosporangiales</taxon>
        <taxon>Streptosporangiaceae</taxon>
        <taxon>Planotetraspora</taxon>
    </lineage>
</organism>
<sequence length="343" mass="35949">MVDMPRWVRWALGGVAAGLVVSVVKSGLPDPDEVWHSMSGLNAGWLSVAVLAQILSMGTFARLIRRLLILGGAHLTVSRAVALTYARNAVSNSLPAGQVVGIAYATRQFARLGAAKPLIAATLVLSGVYSTAAFVVLGAVAVLGEPSIRPAGLTAVALVLVLVGTLSLFRPRAFGEWLRRRFPKATDQLRAARRAVTVAGRDRLMLAGLALANWLLDVACLAAVCEAAGVHIGPHTVLLGYVAAKAAAVLLLIPGGLGIAEIGLAATLISGGVTAGTAAAVVLLYRLISYWGVLVAGWAAWLLLLDGLRARLKAGGHWFWDAFVRWSVSLSPCMPYASRDLTR</sequence>
<evidence type="ECO:0000313" key="7">
    <source>
        <dbReference type="EMBL" id="GII37798.1"/>
    </source>
</evidence>
<evidence type="ECO:0000256" key="3">
    <source>
        <dbReference type="ARBA" id="ARBA00022692"/>
    </source>
</evidence>
<feature type="transmembrane region" description="Helical" evidence="6">
    <location>
        <begin position="150"/>
        <end position="169"/>
    </location>
</feature>
<feature type="transmembrane region" description="Helical" evidence="6">
    <location>
        <begin position="290"/>
        <end position="308"/>
    </location>
</feature>
<dbReference type="EMBL" id="BOOP01000010">
    <property type="protein sequence ID" value="GII37798.1"/>
    <property type="molecule type" value="Genomic_DNA"/>
</dbReference>
<protein>
    <submittedName>
        <fullName evidence="7">Membrane protein</fullName>
    </submittedName>
</protein>
<keyword evidence="5 6" id="KW-0472">Membrane</keyword>
<dbReference type="Pfam" id="PF03706">
    <property type="entry name" value="LPG_synthase_TM"/>
    <property type="match status" value="1"/>
</dbReference>
<feature type="transmembrane region" description="Helical" evidence="6">
    <location>
        <begin position="118"/>
        <end position="144"/>
    </location>
</feature>
<keyword evidence="4 6" id="KW-1133">Transmembrane helix</keyword>
<reference evidence="7 8" key="1">
    <citation type="submission" date="2021-01" db="EMBL/GenBank/DDBJ databases">
        <title>Whole genome shotgun sequence of Planotetraspora phitsanulokensis NBRC 104273.</title>
        <authorList>
            <person name="Komaki H."/>
            <person name="Tamura T."/>
        </authorList>
    </citation>
    <scope>NUCLEOTIDE SEQUENCE [LARGE SCALE GENOMIC DNA]</scope>
    <source>
        <strain evidence="7 8">NBRC 104273</strain>
    </source>
</reference>
<dbReference type="Proteomes" id="UP000622547">
    <property type="component" value="Unassembled WGS sequence"/>
</dbReference>
<feature type="transmembrane region" description="Helical" evidence="6">
    <location>
        <begin position="211"/>
        <end position="232"/>
    </location>
</feature>
<evidence type="ECO:0000256" key="5">
    <source>
        <dbReference type="ARBA" id="ARBA00023136"/>
    </source>
</evidence>
<evidence type="ECO:0000256" key="4">
    <source>
        <dbReference type="ARBA" id="ARBA00022989"/>
    </source>
</evidence>
<name>A0A8J3U3B3_9ACTN</name>
<dbReference type="GO" id="GO:0005886">
    <property type="term" value="C:plasma membrane"/>
    <property type="evidence" value="ECO:0007669"/>
    <property type="project" value="UniProtKB-SubCell"/>
</dbReference>
<proteinExistence type="predicted"/>
<keyword evidence="3 6" id="KW-0812">Transmembrane</keyword>
<evidence type="ECO:0000256" key="2">
    <source>
        <dbReference type="ARBA" id="ARBA00022475"/>
    </source>
</evidence>